<sequence>MEQVESETESKVSLVVKVVIHVLKSFYDILFPNETIIVIILWNFVIHVWCLIIAWLLLVGILICRKIDERDTHEEFPKRPQAMRVEFDSAPNDKIDKDDVYYTASSSPLLHRFEEEV</sequence>
<dbReference type="EnsemblMetazoa" id="PPA45193.1">
    <property type="protein sequence ID" value="PPA45193.1"/>
    <property type="gene ID" value="WBGene00283562"/>
</dbReference>
<protein>
    <submittedName>
        <fullName evidence="1">Uncharacterized protein</fullName>
    </submittedName>
</protein>
<accession>A0A8R1V079</accession>
<dbReference type="AlphaFoldDB" id="A0A2A6D0X4"/>
<evidence type="ECO:0000313" key="1">
    <source>
        <dbReference type="EnsemblMetazoa" id="PPA45193.1"/>
    </source>
</evidence>
<organism evidence="1 2">
    <name type="scientific">Pristionchus pacificus</name>
    <name type="common">Parasitic nematode worm</name>
    <dbReference type="NCBI Taxonomy" id="54126"/>
    <lineage>
        <taxon>Eukaryota</taxon>
        <taxon>Metazoa</taxon>
        <taxon>Ecdysozoa</taxon>
        <taxon>Nematoda</taxon>
        <taxon>Chromadorea</taxon>
        <taxon>Rhabditida</taxon>
        <taxon>Rhabditina</taxon>
        <taxon>Diplogasteromorpha</taxon>
        <taxon>Diplogasteroidea</taxon>
        <taxon>Neodiplogasteridae</taxon>
        <taxon>Pristionchus</taxon>
    </lineage>
</organism>
<evidence type="ECO:0000313" key="2">
    <source>
        <dbReference type="Proteomes" id="UP000005239"/>
    </source>
</evidence>
<name>A0A2A6D0X4_PRIPA</name>
<reference evidence="2" key="1">
    <citation type="journal article" date="2008" name="Nat. Genet.">
        <title>The Pristionchus pacificus genome provides a unique perspective on nematode lifestyle and parasitism.</title>
        <authorList>
            <person name="Dieterich C."/>
            <person name="Clifton S.W."/>
            <person name="Schuster L.N."/>
            <person name="Chinwalla A."/>
            <person name="Delehaunty K."/>
            <person name="Dinkelacker I."/>
            <person name="Fulton L."/>
            <person name="Fulton R."/>
            <person name="Godfrey J."/>
            <person name="Minx P."/>
            <person name="Mitreva M."/>
            <person name="Roeseler W."/>
            <person name="Tian H."/>
            <person name="Witte H."/>
            <person name="Yang S.P."/>
            <person name="Wilson R.K."/>
            <person name="Sommer R.J."/>
        </authorList>
    </citation>
    <scope>NUCLEOTIDE SEQUENCE [LARGE SCALE GENOMIC DNA]</scope>
    <source>
        <strain evidence="2">PS312</strain>
    </source>
</reference>
<reference evidence="1" key="2">
    <citation type="submission" date="2022-06" db="UniProtKB">
        <authorList>
            <consortium name="EnsemblMetazoa"/>
        </authorList>
    </citation>
    <scope>IDENTIFICATION</scope>
    <source>
        <strain evidence="1">PS312</strain>
    </source>
</reference>
<gene>
    <name evidence="1" type="primary">WBGene00283562</name>
</gene>
<keyword evidence="2" id="KW-1185">Reference proteome</keyword>
<dbReference type="Proteomes" id="UP000005239">
    <property type="component" value="Unassembled WGS sequence"/>
</dbReference>
<proteinExistence type="predicted"/>
<accession>A0A2A6D0X4</accession>